<feature type="non-terminal residue" evidence="2">
    <location>
        <position position="688"/>
    </location>
</feature>
<name>A0A7J6LD11_PEROL</name>
<dbReference type="SUPFAM" id="SSF50978">
    <property type="entry name" value="WD40 repeat-like"/>
    <property type="match status" value="1"/>
</dbReference>
<comment type="caution">
    <text evidence="2">The sequence shown here is derived from an EMBL/GenBank/DDBJ whole genome shotgun (WGS) entry which is preliminary data.</text>
</comment>
<feature type="repeat" description="WD" evidence="1">
    <location>
        <begin position="267"/>
        <end position="293"/>
    </location>
</feature>
<dbReference type="EMBL" id="JABANN010000546">
    <property type="protein sequence ID" value="KAF4656991.1"/>
    <property type="molecule type" value="Genomic_DNA"/>
</dbReference>
<dbReference type="PROSITE" id="PS50082">
    <property type="entry name" value="WD_REPEATS_2"/>
    <property type="match status" value="1"/>
</dbReference>
<protein>
    <submittedName>
        <fullName evidence="2">Uncharacterized protein</fullName>
    </submittedName>
</protein>
<dbReference type="InterPro" id="IPR036322">
    <property type="entry name" value="WD40_repeat_dom_sf"/>
</dbReference>
<reference evidence="2 3" key="1">
    <citation type="submission" date="2020-04" db="EMBL/GenBank/DDBJ databases">
        <title>Perkinsus olseni comparative genomics.</title>
        <authorList>
            <person name="Bogema D.R."/>
        </authorList>
    </citation>
    <scope>NUCLEOTIDE SEQUENCE [LARGE SCALE GENOMIC DNA]</scope>
    <source>
        <strain evidence="2">ATCC PRA-31</strain>
    </source>
</reference>
<dbReference type="Gene3D" id="2.130.10.10">
    <property type="entry name" value="YVTN repeat-like/Quinoprotein amine dehydrogenase"/>
    <property type="match status" value="1"/>
</dbReference>
<evidence type="ECO:0000256" key="1">
    <source>
        <dbReference type="PROSITE-ProRule" id="PRU00221"/>
    </source>
</evidence>
<dbReference type="Proteomes" id="UP000572268">
    <property type="component" value="Unassembled WGS sequence"/>
</dbReference>
<dbReference type="InterPro" id="IPR015943">
    <property type="entry name" value="WD40/YVTN_repeat-like_dom_sf"/>
</dbReference>
<dbReference type="AlphaFoldDB" id="A0A7J6LD11"/>
<keyword evidence="1" id="KW-0853">WD repeat</keyword>
<dbReference type="InterPro" id="IPR001680">
    <property type="entry name" value="WD40_rpt"/>
</dbReference>
<proteinExistence type="predicted"/>
<sequence length="688" mass="75833">MAFAIVPHTGMPVEGEKVAWIHLRRSDVRHHNMIADCGFRATFGYQSGVVESFPLYLASSKNADVRFIMGPGREWRPQLDDKSLPKALLGEDSHPVTVVLNFGCGTRNFIFAGYEGLGPRLLSMAKCGSINFPDGRLKADPRDVKDAQLWQGDDDSYWVISAESQWHATTISDVTTRRGILVVYEVRGSRSDPRIERKYSASVRGLPYAMAGCGSETADFGAESRPILKGAAVRVVLSTLSDKFQLMLLELTRSRECTLIRSIEVPSAVTSLSGSPDGRSFASTADDGRLSVWPSGLTSVPIDSPVASAARQGELEASAWVDDDHIVVGGMGDALGLYNFDQLDSLELIATLRQTGASATTYATAYCHSQAAADGRKGLRLLLSGGVDTYVMLSLCVSEERPRIPFPPEGAFFESEEVLNEPKRWKEWKSDRRVVRMVDSAEGVAAGEQCKREDGSIVSGRGSGDLARWRELESEAAPSASRFQGRVAAAKKRRTMNATGVDAEVVDSMPPRPLTASSKSHDDLNIQRRCTEVISAMISLVKKALSARGPIWLLDALRPIGFGRDTRDYNDAAVFNCELMRRELLMDNLRSLSAEDLLQYLDLTRRFLEAANERASSPDTPRDQRERVERTLAEIKEVLSAMMDEKALGMQMRFFANFLMTLLVVVDGTCNEAEKEKITGKLFPNFLY</sequence>
<organism evidence="2 3">
    <name type="scientific">Perkinsus olseni</name>
    <name type="common">Perkinsus atlanticus</name>
    <dbReference type="NCBI Taxonomy" id="32597"/>
    <lineage>
        <taxon>Eukaryota</taxon>
        <taxon>Sar</taxon>
        <taxon>Alveolata</taxon>
        <taxon>Perkinsozoa</taxon>
        <taxon>Perkinsea</taxon>
        <taxon>Perkinsida</taxon>
        <taxon>Perkinsidae</taxon>
        <taxon>Perkinsus</taxon>
    </lineage>
</organism>
<evidence type="ECO:0000313" key="3">
    <source>
        <dbReference type="Proteomes" id="UP000572268"/>
    </source>
</evidence>
<gene>
    <name evidence="2" type="ORF">FOL46_007604</name>
</gene>
<accession>A0A7J6LD11</accession>
<evidence type="ECO:0000313" key="2">
    <source>
        <dbReference type="EMBL" id="KAF4656991.1"/>
    </source>
</evidence>